<dbReference type="RefSeq" id="WP_106929648.1">
    <property type="nucleotide sequence ID" value="NZ_PYFT01000001.1"/>
</dbReference>
<proteinExistence type="predicted"/>
<organism evidence="2 3">
    <name type="scientific">Adhaeribacter arboris</name>
    <dbReference type="NCBI Taxonomy" id="2072846"/>
    <lineage>
        <taxon>Bacteria</taxon>
        <taxon>Pseudomonadati</taxon>
        <taxon>Bacteroidota</taxon>
        <taxon>Cytophagia</taxon>
        <taxon>Cytophagales</taxon>
        <taxon>Hymenobacteraceae</taxon>
        <taxon>Adhaeribacter</taxon>
    </lineage>
</organism>
<dbReference type="Proteomes" id="UP000240357">
    <property type="component" value="Unassembled WGS sequence"/>
</dbReference>
<comment type="caution">
    <text evidence="2">The sequence shown here is derived from an EMBL/GenBank/DDBJ whole genome shotgun (WGS) entry which is preliminary data.</text>
</comment>
<gene>
    <name evidence="2" type="ORF">AHMF7605_12040</name>
</gene>
<dbReference type="EMBL" id="PYFT01000001">
    <property type="protein sequence ID" value="PSR54201.1"/>
    <property type="molecule type" value="Genomic_DNA"/>
</dbReference>
<reference evidence="2 3" key="1">
    <citation type="submission" date="2018-03" db="EMBL/GenBank/DDBJ databases">
        <title>Adhaeribacter sp. HMF7605 Genome sequencing and assembly.</title>
        <authorList>
            <person name="Kang H."/>
            <person name="Kang J."/>
            <person name="Cha I."/>
            <person name="Kim H."/>
            <person name="Joh K."/>
        </authorList>
    </citation>
    <scope>NUCLEOTIDE SEQUENCE [LARGE SCALE GENOMIC DNA]</scope>
    <source>
        <strain evidence="2 3">HMF7605</strain>
    </source>
</reference>
<evidence type="ECO:0000256" key="1">
    <source>
        <dbReference type="SAM" id="MobiDB-lite"/>
    </source>
</evidence>
<evidence type="ECO:0000313" key="2">
    <source>
        <dbReference type="EMBL" id="PSR54201.1"/>
    </source>
</evidence>
<name>A0A2T2YFA9_9BACT</name>
<accession>A0A2T2YFA9</accession>
<protein>
    <submittedName>
        <fullName evidence="2">Uncharacterized protein</fullName>
    </submittedName>
</protein>
<feature type="region of interest" description="Disordered" evidence="1">
    <location>
        <begin position="92"/>
        <end position="113"/>
    </location>
</feature>
<evidence type="ECO:0000313" key="3">
    <source>
        <dbReference type="Proteomes" id="UP000240357"/>
    </source>
</evidence>
<dbReference type="AlphaFoldDB" id="A0A2T2YFA9"/>
<keyword evidence="3" id="KW-1185">Reference proteome</keyword>
<sequence length="113" mass="13265">MPKFEEEPGIRRRFLYCFQKLKERLPDISEGEFMQSIGYKSKTEMHSLKVAKTNINLKTIFNAARKYPEFDPHYIILSPDLPEVNILKLKPGRVPKPKPPKKAWGRPRKIQVT</sequence>